<evidence type="ECO:0000256" key="11">
    <source>
        <dbReference type="ARBA" id="ARBA00023180"/>
    </source>
</evidence>
<evidence type="ECO:0000313" key="18">
    <source>
        <dbReference type="Proteomes" id="UP001054889"/>
    </source>
</evidence>
<evidence type="ECO:0000256" key="6">
    <source>
        <dbReference type="ARBA" id="ARBA00022737"/>
    </source>
</evidence>
<keyword evidence="18" id="KW-1185">Reference proteome</keyword>
<dbReference type="EMBL" id="BQKI01000001">
    <property type="protein sequence ID" value="GJM85232.1"/>
    <property type="molecule type" value="Genomic_DNA"/>
</dbReference>
<dbReference type="GO" id="GO:0005524">
    <property type="term" value="F:ATP binding"/>
    <property type="evidence" value="ECO:0007669"/>
    <property type="project" value="UniProtKB-KW"/>
</dbReference>
<dbReference type="FunFam" id="1.20.1560.10:FF:000126">
    <property type="entry name" value="Putative ABC transporter B family member 8"/>
    <property type="match status" value="1"/>
</dbReference>
<dbReference type="CDD" id="cd18577">
    <property type="entry name" value="ABC_6TM_Pgp_ABCB1_D1_like"/>
    <property type="match status" value="1"/>
</dbReference>
<evidence type="ECO:0000256" key="3">
    <source>
        <dbReference type="ARBA" id="ARBA00007577"/>
    </source>
</evidence>
<evidence type="ECO:0000259" key="15">
    <source>
        <dbReference type="PROSITE" id="PS50929"/>
    </source>
</evidence>
<feature type="transmembrane region" description="Helical" evidence="13">
    <location>
        <begin position="303"/>
        <end position="321"/>
    </location>
</feature>
<feature type="transmembrane region" description="Helical" evidence="13">
    <location>
        <begin position="169"/>
        <end position="188"/>
    </location>
</feature>
<dbReference type="InterPro" id="IPR027417">
    <property type="entry name" value="P-loop_NTPase"/>
</dbReference>
<evidence type="ECO:0000256" key="9">
    <source>
        <dbReference type="ARBA" id="ARBA00022989"/>
    </source>
</evidence>
<evidence type="ECO:0000256" key="8">
    <source>
        <dbReference type="ARBA" id="ARBA00022840"/>
    </source>
</evidence>
<comment type="caution">
    <text evidence="17">The sequence shown here is derived from an EMBL/GenBank/DDBJ whole genome shotgun (WGS) entry which is preliminary data.</text>
</comment>
<gene>
    <name evidence="17" type="primary">ga01665</name>
    <name evidence="16" type="synonym">ga00978</name>
    <name evidence="16" type="ORF">PR202_ga00978</name>
    <name evidence="17" type="ORF">PR202_ga01665</name>
</gene>
<dbReference type="GO" id="GO:0140359">
    <property type="term" value="F:ABC-type transporter activity"/>
    <property type="evidence" value="ECO:0007669"/>
    <property type="project" value="InterPro"/>
</dbReference>
<dbReference type="Gene3D" id="3.40.50.300">
    <property type="entry name" value="P-loop containing nucleotide triphosphate hydrolases"/>
    <property type="match status" value="2"/>
</dbReference>
<dbReference type="PROSITE" id="PS50893">
    <property type="entry name" value="ABC_TRANSPORTER_2"/>
    <property type="match status" value="2"/>
</dbReference>
<dbReference type="Pfam" id="PF00005">
    <property type="entry name" value="ABC_tran"/>
    <property type="match status" value="2"/>
</dbReference>
<dbReference type="PANTHER" id="PTHR45136:SF2">
    <property type="entry name" value="ABC TRANSPORTER DOMAIN-CONTAINING PROTEIN"/>
    <property type="match status" value="1"/>
</dbReference>
<feature type="transmembrane region" description="Helical" evidence="13">
    <location>
        <begin position="88"/>
        <end position="110"/>
    </location>
</feature>
<evidence type="ECO:0000313" key="16">
    <source>
        <dbReference type="EMBL" id="GJM85232.1"/>
    </source>
</evidence>
<feature type="domain" description="ABC transporter" evidence="14">
    <location>
        <begin position="1016"/>
        <end position="1252"/>
    </location>
</feature>
<dbReference type="PROSITE" id="PS00211">
    <property type="entry name" value="ABC_TRANSPORTER_1"/>
    <property type="match status" value="2"/>
</dbReference>
<feature type="transmembrane region" description="Helical" evidence="13">
    <location>
        <begin position="840"/>
        <end position="859"/>
    </location>
</feature>
<accession>A0AAV5BHQ6</accession>
<name>A0AAV5BHQ6_ELECO</name>
<proteinExistence type="inferred from homology"/>
<comment type="subcellular location">
    <subcellularLocation>
        <location evidence="2">Cell membrane</location>
    </subcellularLocation>
    <subcellularLocation>
        <location evidence="1">Endomembrane system</location>
        <topology evidence="1">Multi-pass membrane protein</topology>
    </subcellularLocation>
</comment>
<dbReference type="InterPro" id="IPR003439">
    <property type="entry name" value="ABC_transporter-like_ATP-bd"/>
</dbReference>
<dbReference type="Proteomes" id="UP001054889">
    <property type="component" value="Unassembled WGS sequence"/>
</dbReference>
<dbReference type="CDD" id="cd03249">
    <property type="entry name" value="ABC_MTABC3_MDL1_MDL2"/>
    <property type="match status" value="2"/>
</dbReference>
<reference evidence="17" key="1">
    <citation type="journal article" date="2018" name="DNA Res.">
        <title>Multiple hybrid de novo genome assembly of finger millet, an orphan allotetraploid crop.</title>
        <authorList>
            <person name="Hatakeyama M."/>
            <person name="Aluri S."/>
            <person name="Balachadran M.T."/>
            <person name="Sivarajan S.R."/>
            <person name="Patrignani A."/>
            <person name="Gruter S."/>
            <person name="Poveda L."/>
            <person name="Shimizu-Inatsugi R."/>
            <person name="Baeten J."/>
            <person name="Francoijs K.J."/>
            <person name="Nataraja K.N."/>
            <person name="Reddy Y.A.N."/>
            <person name="Phadnis S."/>
            <person name="Ravikumar R.L."/>
            <person name="Schlapbach R."/>
            <person name="Sreeman S.M."/>
            <person name="Shimizu K.K."/>
        </authorList>
    </citation>
    <scope>NUCLEOTIDE SEQUENCE</scope>
</reference>
<feature type="region of interest" description="Disordered" evidence="12">
    <location>
        <begin position="1"/>
        <end position="24"/>
    </location>
</feature>
<keyword evidence="8" id="KW-0067">ATP-binding</keyword>
<feature type="transmembrane region" description="Helical" evidence="13">
    <location>
        <begin position="814"/>
        <end position="834"/>
    </location>
</feature>
<dbReference type="CDD" id="cd18578">
    <property type="entry name" value="ABC_6TM_Pgp_ABCB1_D2_like"/>
    <property type="match status" value="1"/>
</dbReference>
<feature type="transmembrane region" description="Helical" evidence="13">
    <location>
        <begin position="690"/>
        <end position="713"/>
    </location>
</feature>
<keyword evidence="5 13" id="KW-0812">Transmembrane</keyword>
<dbReference type="PROSITE" id="PS50929">
    <property type="entry name" value="ABC_TM1F"/>
    <property type="match status" value="2"/>
</dbReference>
<dbReference type="InterPro" id="IPR011527">
    <property type="entry name" value="ABC1_TM_dom"/>
</dbReference>
<dbReference type="Pfam" id="PF00664">
    <property type="entry name" value="ABC_membrane"/>
    <property type="match status" value="2"/>
</dbReference>
<keyword evidence="9 13" id="KW-1133">Transmembrane helix</keyword>
<dbReference type="GO" id="GO:0005886">
    <property type="term" value="C:plasma membrane"/>
    <property type="evidence" value="ECO:0007669"/>
    <property type="project" value="UniProtKB-SubCell"/>
</dbReference>
<evidence type="ECO:0000259" key="14">
    <source>
        <dbReference type="PROSITE" id="PS50893"/>
    </source>
</evidence>
<evidence type="ECO:0000256" key="4">
    <source>
        <dbReference type="ARBA" id="ARBA00022448"/>
    </source>
</evidence>
<feature type="transmembrane region" description="Helical" evidence="13">
    <location>
        <begin position="272"/>
        <end position="291"/>
    </location>
</feature>
<dbReference type="GO" id="GO:0016887">
    <property type="term" value="F:ATP hydrolysis activity"/>
    <property type="evidence" value="ECO:0007669"/>
    <property type="project" value="InterPro"/>
</dbReference>
<evidence type="ECO:0000313" key="17">
    <source>
        <dbReference type="EMBL" id="GJM85860.1"/>
    </source>
</evidence>
<evidence type="ECO:0000256" key="5">
    <source>
        <dbReference type="ARBA" id="ARBA00022692"/>
    </source>
</evidence>
<dbReference type="SUPFAM" id="SSF52540">
    <property type="entry name" value="P-loop containing nucleoside triphosphate hydrolases"/>
    <property type="match status" value="2"/>
</dbReference>
<comment type="similarity">
    <text evidence="3">Belongs to the ABC transporter superfamily. ABCB family. Multidrug resistance exporter (TC 3.A.1.201) subfamily.</text>
</comment>
<evidence type="ECO:0000256" key="2">
    <source>
        <dbReference type="ARBA" id="ARBA00004236"/>
    </source>
</evidence>
<evidence type="ECO:0000256" key="13">
    <source>
        <dbReference type="SAM" id="Phobius"/>
    </source>
</evidence>
<keyword evidence="10 13" id="KW-0472">Membrane</keyword>
<evidence type="ECO:0000256" key="7">
    <source>
        <dbReference type="ARBA" id="ARBA00022741"/>
    </source>
</evidence>
<dbReference type="Gene3D" id="1.20.1560.10">
    <property type="entry name" value="ABC transporter type 1, transmembrane domain"/>
    <property type="match status" value="1"/>
</dbReference>
<keyword evidence="6" id="KW-0677">Repeat</keyword>
<feature type="transmembrane region" description="Helical" evidence="13">
    <location>
        <begin position="917"/>
        <end position="940"/>
    </location>
</feature>
<dbReference type="SUPFAM" id="SSF90123">
    <property type="entry name" value="ABC transporter transmembrane region"/>
    <property type="match status" value="2"/>
</dbReference>
<feature type="domain" description="ABC transporter" evidence="14">
    <location>
        <begin position="377"/>
        <end position="613"/>
    </location>
</feature>
<dbReference type="AlphaFoldDB" id="A0AAV5BHQ6"/>
<evidence type="ECO:0000256" key="10">
    <source>
        <dbReference type="ARBA" id="ARBA00023136"/>
    </source>
</evidence>
<sequence length="1262" mass="137254">MGGGETTTGEKDNARGRRPRSPSSSSFMSLFAHADVADVALMALGLLGAVGDGMSTPLRLLITGRIANDLGTGPDLLQHFTSRINANAMHIFVLACASWIMAFLEAYCWGRTAERQASRMRTRYLRAVLRQDVEFFDLKSSGSTSEVVTSVSNDSLVVQDALSEKVPNLVRHVSMFLGSYAVGMALLWRLTLVALPSALLLVLPGLLYGRVLTGLARRVRAQYARPSAVAEQAVSSARTVYSFAAEGRTVARYAAALEESARLGVKQGLAKGIVLGTNGVTYAIYAFNIWYGSRLVMYHGYRGGTVFVVTALIVVGGLYVTNTRHVFRSLGSALSNVKYFSEATAAAERIQEMIRRVPKIDSASDAGEELANVAGEVEFRNVKFCYPSRPGNPVFVDFSLRVPAGRTVALVGSSGSGKSTVIALLERFYDPSAGEVTLDGVDIRRLRLKWLRAQMGLVSQEPVLFATTIRENILFGKEDASDEDVVAAAKTANAHDFISQLPEGYETQVGERGVQMSGGQKQRIAIARAILKSPKILLLDEATSALDSNSEHVVQEALDLASMDRTTIIIAHRLSTIRNADTIAVMQSGEVKELGSHAELIAEENSLYSSLVCLQQTGEYVDASVAGETDSASATVVQSSSRNMSRKFSTASRSSFARLKGDAADDGKAKKPKHPVTSIKRLFMLNAPEWKYALVGSISAALFGGIQPVYSYSMGSMFWIYFLKDHEAIKNNTRIFAFVLVTLAVLAFILNIGQHYNFATMGEYLTKRIREQMLMKILTFEIGWFDRDKNSSGAICSQLTNDANAVRSLVGDRMALVIQTISAVIISWTMGLIISWRLALVMIAVQPVIIVGFYARRVLLKKMSKKSRRAQSESSKLAAEAVSNLRTIAAFSSQDHILRLFDKSQEGPRKESIRQSWFAGLVLSTSMCLMTCTWALNFWYGGKLIAERHITAKALMQTFMIVVTTGRMIGEAGSMTSDLAKGADAMASVFAVLDRETEIDPDSPDGYKPEKLKGEVEIQGVDFSYPSRPAVIVLKGFSLSIQAGKSTAFVGQSGSGKSTIIVLIERFYDPLRGTVKIDGRDIQTYNLRGLRRHIGLVSQEPTLFAGTIRENIMYGMEMASEAEIENAARSANAHDFISSLKEGYDTCVGERGLQLSGGQKQRIAIARAILKNPAILLLDEATSALDGPSEKAVQEALDRLMVSRTSVVVAHRLSTIQNCDVIAVLEKGNVVEKGTHASLMTKGPSGTYFGLVSLQNGGNQQH</sequence>
<dbReference type="EMBL" id="BQKI01000001">
    <property type="protein sequence ID" value="GJM85860.1"/>
    <property type="molecule type" value="Genomic_DNA"/>
</dbReference>
<feature type="transmembrane region" description="Helical" evidence="13">
    <location>
        <begin position="733"/>
        <end position="752"/>
    </location>
</feature>
<feature type="domain" description="ABC transmembrane type-1" evidence="15">
    <location>
        <begin position="693"/>
        <end position="981"/>
    </location>
</feature>
<dbReference type="GO" id="GO:0012505">
    <property type="term" value="C:endomembrane system"/>
    <property type="evidence" value="ECO:0007669"/>
    <property type="project" value="UniProtKB-SubCell"/>
</dbReference>
<dbReference type="InterPro" id="IPR003593">
    <property type="entry name" value="AAA+_ATPase"/>
</dbReference>
<dbReference type="InterPro" id="IPR036640">
    <property type="entry name" value="ABC1_TM_sf"/>
</dbReference>
<dbReference type="FunFam" id="3.40.50.300:FF:000205">
    <property type="entry name" value="ABC transporter B family member 4"/>
    <property type="match status" value="2"/>
</dbReference>
<dbReference type="InterPro" id="IPR017871">
    <property type="entry name" value="ABC_transporter-like_CS"/>
</dbReference>
<keyword evidence="4" id="KW-0813">Transport</keyword>
<dbReference type="PANTHER" id="PTHR45136">
    <property type="entry name" value="ABC TRANSPORTER DOMAIN-CONTAINING PROTEIN"/>
    <property type="match status" value="1"/>
</dbReference>
<feature type="domain" description="ABC transmembrane type-1" evidence="15">
    <location>
        <begin position="43"/>
        <end position="332"/>
    </location>
</feature>
<evidence type="ECO:0000256" key="12">
    <source>
        <dbReference type="SAM" id="MobiDB-lite"/>
    </source>
</evidence>
<dbReference type="SMART" id="SM00382">
    <property type="entry name" value="AAA"/>
    <property type="match status" value="2"/>
</dbReference>
<dbReference type="FunFam" id="1.20.1560.10:FF:000029">
    <property type="entry name" value="ABC transporter B family member 1"/>
    <property type="match status" value="1"/>
</dbReference>
<evidence type="ECO:0000256" key="1">
    <source>
        <dbReference type="ARBA" id="ARBA00004127"/>
    </source>
</evidence>
<keyword evidence="7" id="KW-0547">Nucleotide-binding</keyword>
<protein>
    <submittedName>
        <fullName evidence="17">Uncharacterized protein</fullName>
    </submittedName>
</protein>
<feature type="transmembrane region" description="Helical" evidence="13">
    <location>
        <begin position="194"/>
        <end position="216"/>
    </location>
</feature>
<organism evidence="17 18">
    <name type="scientific">Eleusine coracana subsp. coracana</name>
    <dbReference type="NCBI Taxonomy" id="191504"/>
    <lineage>
        <taxon>Eukaryota</taxon>
        <taxon>Viridiplantae</taxon>
        <taxon>Streptophyta</taxon>
        <taxon>Embryophyta</taxon>
        <taxon>Tracheophyta</taxon>
        <taxon>Spermatophyta</taxon>
        <taxon>Magnoliopsida</taxon>
        <taxon>Liliopsida</taxon>
        <taxon>Poales</taxon>
        <taxon>Poaceae</taxon>
        <taxon>PACMAD clade</taxon>
        <taxon>Chloridoideae</taxon>
        <taxon>Cynodonteae</taxon>
        <taxon>Eleusininae</taxon>
        <taxon>Eleusine</taxon>
    </lineage>
</organism>
<keyword evidence="11" id="KW-0325">Glycoprotein</keyword>
<reference evidence="17" key="2">
    <citation type="submission" date="2021-12" db="EMBL/GenBank/DDBJ databases">
        <title>Resequencing data analysis of finger millet.</title>
        <authorList>
            <person name="Hatakeyama M."/>
            <person name="Aluri S."/>
            <person name="Balachadran M.T."/>
            <person name="Sivarajan S.R."/>
            <person name="Poveda L."/>
            <person name="Shimizu-Inatsugi R."/>
            <person name="Schlapbach R."/>
            <person name="Sreeman S.M."/>
            <person name="Shimizu K.K."/>
        </authorList>
    </citation>
    <scope>NUCLEOTIDE SEQUENCE</scope>
</reference>